<accession>A0A4W5L2Z8</accession>
<organism evidence="2 3">
    <name type="scientific">Hucho hucho</name>
    <name type="common">huchen</name>
    <dbReference type="NCBI Taxonomy" id="62062"/>
    <lineage>
        <taxon>Eukaryota</taxon>
        <taxon>Metazoa</taxon>
        <taxon>Chordata</taxon>
        <taxon>Craniata</taxon>
        <taxon>Vertebrata</taxon>
        <taxon>Euteleostomi</taxon>
        <taxon>Actinopterygii</taxon>
        <taxon>Neopterygii</taxon>
        <taxon>Teleostei</taxon>
        <taxon>Protacanthopterygii</taxon>
        <taxon>Salmoniformes</taxon>
        <taxon>Salmonidae</taxon>
        <taxon>Salmoninae</taxon>
        <taxon>Hucho</taxon>
    </lineage>
</organism>
<dbReference type="PANTHER" id="PTHR45905:SF6">
    <property type="entry name" value="ADP-RIBOSYLATION FACTOR-BINDING PROTEIN GGA3"/>
    <property type="match status" value="1"/>
</dbReference>
<dbReference type="Proteomes" id="UP000314982">
    <property type="component" value="Unassembled WGS sequence"/>
</dbReference>
<dbReference type="InterPro" id="IPR027422">
    <property type="entry name" value="GGA1-3"/>
</dbReference>
<dbReference type="GO" id="GO:0035091">
    <property type="term" value="F:phosphatidylinositol binding"/>
    <property type="evidence" value="ECO:0007669"/>
    <property type="project" value="InterPro"/>
</dbReference>
<dbReference type="STRING" id="62062.ENSHHUP00000018844"/>
<name>A0A4W5L2Z8_9TELE</name>
<dbReference type="GO" id="GO:0034394">
    <property type="term" value="P:protein localization to cell surface"/>
    <property type="evidence" value="ECO:0007669"/>
    <property type="project" value="TreeGrafter"/>
</dbReference>
<dbReference type="GO" id="GO:0006886">
    <property type="term" value="P:intracellular protein transport"/>
    <property type="evidence" value="ECO:0007669"/>
    <property type="project" value="InterPro"/>
</dbReference>
<dbReference type="SUPFAM" id="SSF48464">
    <property type="entry name" value="ENTH/VHS domain"/>
    <property type="match status" value="1"/>
</dbReference>
<dbReference type="AlphaFoldDB" id="A0A4W5L2Z8"/>
<sequence>MQGFYEQVNQEADGPQVATRLLAHKIQSPQQREALQALTVRQHTIILLLYYSNNYSKTPLYNTRSSLLSRERSFR</sequence>
<dbReference type="GO" id="GO:0005802">
    <property type="term" value="C:trans-Golgi network"/>
    <property type="evidence" value="ECO:0007669"/>
    <property type="project" value="InterPro"/>
</dbReference>
<dbReference type="GO" id="GO:0031267">
    <property type="term" value="F:small GTPase binding"/>
    <property type="evidence" value="ECO:0007669"/>
    <property type="project" value="InterPro"/>
</dbReference>
<reference evidence="2" key="2">
    <citation type="submission" date="2025-08" db="UniProtKB">
        <authorList>
            <consortium name="Ensembl"/>
        </authorList>
    </citation>
    <scope>IDENTIFICATION</scope>
</reference>
<dbReference type="InterPro" id="IPR008942">
    <property type="entry name" value="ENTH_VHS"/>
</dbReference>
<dbReference type="PANTHER" id="PTHR45905">
    <property type="entry name" value="GOLGI-LOCALIZED, GAMMA-ADAPTIN EAR CONTAINING, ARF BINDING PROTEIN"/>
    <property type="match status" value="1"/>
</dbReference>
<dbReference type="Gene3D" id="1.25.40.90">
    <property type="match status" value="1"/>
</dbReference>
<dbReference type="GO" id="GO:0006893">
    <property type="term" value="P:Golgi to plasma membrane transport"/>
    <property type="evidence" value="ECO:0007669"/>
    <property type="project" value="TreeGrafter"/>
</dbReference>
<feature type="domain" description="VHS" evidence="1">
    <location>
        <begin position="4"/>
        <end position="42"/>
    </location>
</feature>
<proteinExistence type="predicted"/>
<dbReference type="Ensembl" id="ENSHHUT00000019519.1">
    <property type="protein sequence ID" value="ENSHHUP00000018844.1"/>
    <property type="gene ID" value="ENSHHUG00000011742.1"/>
</dbReference>
<evidence type="ECO:0000313" key="2">
    <source>
        <dbReference type="Ensembl" id="ENSHHUP00000018844.1"/>
    </source>
</evidence>
<evidence type="ECO:0000313" key="3">
    <source>
        <dbReference type="Proteomes" id="UP000314982"/>
    </source>
</evidence>
<reference evidence="3" key="1">
    <citation type="submission" date="2018-06" db="EMBL/GenBank/DDBJ databases">
        <title>Genome assembly of Danube salmon.</title>
        <authorList>
            <person name="Macqueen D.J."/>
            <person name="Gundappa M.K."/>
        </authorList>
    </citation>
    <scope>NUCLEOTIDE SEQUENCE [LARGE SCALE GENOMIC DNA]</scope>
</reference>
<dbReference type="InterPro" id="IPR002014">
    <property type="entry name" value="VHS_dom"/>
</dbReference>
<dbReference type="Pfam" id="PF00790">
    <property type="entry name" value="VHS"/>
    <property type="match status" value="1"/>
</dbReference>
<protein>
    <recommendedName>
        <fullName evidence="1">VHS domain-containing protein</fullName>
    </recommendedName>
</protein>
<evidence type="ECO:0000259" key="1">
    <source>
        <dbReference type="Pfam" id="PF00790"/>
    </source>
</evidence>
<keyword evidence="3" id="KW-1185">Reference proteome</keyword>
<dbReference type="GO" id="GO:0043130">
    <property type="term" value="F:ubiquitin binding"/>
    <property type="evidence" value="ECO:0007669"/>
    <property type="project" value="InterPro"/>
</dbReference>
<reference evidence="2" key="3">
    <citation type="submission" date="2025-09" db="UniProtKB">
        <authorList>
            <consortium name="Ensembl"/>
        </authorList>
    </citation>
    <scope>IDENTIFICATION</scope>
</reference>